<feature type="compositionally biased region" description="Polar residues" evidence="1">
    <location>
        <begin position="27"/>
        <end position="42"/>
    </location>
</feature>
<accession>A0AAD7SXQ8</accession>
<proteinExistence type="predicted"/>
<feature type="compositionally biased region" description="Pro residues" evidence="1">
    <location>
        <begin position="43"/>
        <end position="52"/>
    </location>
</feature>
<feature type="compositionally biased region" description="Basic and acidic residues" evidence="1">
    <location>
        <begin position="1"/>
        <end position="12"/>
    </location>
</feature>
<dbReference type="EMBL" id="JAINUG010000025">
    <property type="protein sequence ID" value="KAJ8410675.1"/>
    <property type="molecule type" value="Genomic_DNA"/>
</dbReference>
<gene>
    <name evidence="2" type="ORF">AAFF_G00186320</name>
</gene>
<reference evidence="2" key="1">
    <citation type="journal article" date="2023" name="Science">
        <title>Genome structures resolve the early diversification of teleost fishes.</title>
        <authorList>
            <person name="Parey E."/>
            <person name="Louis A."/>
            <person name="Montfort J."/>
            <person name="Bouchez O."/>
            <person name="Roques C."/>
            <person name="Iampietro C."/>
            <person name="Lluch J."/>
            <person name="Castinel A."/>
            <person name="Donnadieu C."/>
            <person name="Desvignes T."/>
            <person name="Floi Bucao C."/>
            <person name="Jouanno E."/>
            <person name="Wen M."/>
            <person name="Mejri S."/>
            <person name="Dirks R."/>
            <person name="Jansen H."/>
            <person name="Henkel C."/>
            <person name="Chen W.J."/>
            <person name="Zahm M."/>
            <person name="Cabau C."/>
            <person name="Klopp C."/>
            <person name="Thompson A.W."/>
            <person name="Robinson-Rechavi M."/>
            <person name="Braasch I."/>
            <person name="Lecointre G."/>
            <person name="Bobe J."/>
            <person name="Postlethwait J.H."/>
            <person name="Berthelot C."/>
            <person name="Roest Crollius H."/>
            <person name="Guiguen Y."/>
        </authorList>
    </citation>
    <scope>NUCLEOTIDE SEQUENCE</scope>
    <source>
        <strain evidence="2">NC1722</strain>
    </source>
</reference>
<evidence type="ECO:0000313" key="3">
    <source>
        <dbReference type="Proteomes" id="UP001221898"/>
    </source>
</evidence>
<evidence type="ECO:0000313" key="2">
    <source>
        <dbReference type="EMBL" id="KAJ8410675.1"/>
    </source>
</evidence>
<evidence type="ECO:0000256" key="1">
    <source>
        <dbReference type="SAM" id="MobiDB-lite"/>
    </source>
</evidence>
<feature type="region of interest" description="Disordered" evidence="1">
    <location>
        <begin position="1"/>
        <end position="108"/>
    </location>
</feature>
<protein>
    <submittedName>
        <fullName evidence="2">Uncharacterized protein</fullName>
    </submittedName>
</protein>
<sequence length="108" mass="11850">MRRGRLKCDRFQLARSPKHPLHLWLRSQPSPASFTEGTQTRLTPPPPPPPPSQTQQASDPHVSSQETNEQERSGSLRSVQDVPCPVLPTARQRGAVTGAAGLSVRRTP</sequence>
<organism evidence="2 3">
    <name type="scientific">Aldrovandia affinis</name>
    <dbReference type="NCBI Taxonomy" id="143900"/>
    <lineage>
        <taxon>Eukaryota</taxon>
        <taxon>Metazoa</taxon>
        <taxon>Chordata</taxon>
        <taxon>Craniata</taxon>
        <taxon>Vertebrata</taxon>
        <taxon>Euteleostomi</taxon>
        <taxon>Actinopterygii</taxon>
        <taxon>Neopterygii</taxon>
        <taxon>Teleostei</taxon>
        <taxon>Notacanthiformes</taxon>
        <taxon>Halosauridae</taxon>
        <taxon>Aldrovandia</taxon>
    </lineage>
</organism>
<feature type="compositionally biased region" description="Polar residues" evidence="1">
    <location>
        <begin position="53"/>
        <end position="68"/>
    </location>
</feature>
<dbReference type="Proteomes" id="UP001221898">
    <property type="component" value="Unassembled WGS sequence"/>
</dbReference>
<keyword evidence="3" id="KW-1185">Reference proteome</keyword>
<name>A0AAD7SXQ8_9TELE</name>
<dbReference type="AlphaFoldDB" id="A0AAD7SXQ8"/>
<comment type="caution">
    <text evidence="2">The sequence shown here is derived from an EMBL/GenBank/DDBJ whole genome shotgun (WGS) entry which is preliminary data.</text>
</comment>